<reference evidence="2" key="2">
    <citation type="journal article" date="2015" name="Fish Shellfish Immunol.">
        <title>Early steps in the European eel (Anguilla anguilla)-Vibrio vulnificus interaction in the gills: Role of the RtxA13 toxin.</title>
        <authorList>
            <person name="Callol A."/>
            <person name="Pajuelo D."/>
            <person name="Ebbesson L."/>
            <person name="Teles M."/>
            <person name="MacKenzie S."/>
            <person name="Amaro C."/>
        </authorList>
    </citation>
    <scope>NUCLEOTIDE SEQUENCE</scope>
</reference>
<organism evidence="2">
    <name type="scientific">Anguilla anguilla</name>
    <name type="common">European freshwater eel</name>
    <name type="synonym">Muraena anguilla</name>
    <dbReference type="NCBI Taxonomy" id="7936"/>
    <lineage>
        <taxon>Eukaryota</taxon>
        <taxon>Metazoa</taxon>
        <taxon>Chordata</taxon>
        <taxon>Craniata</taxon>
        <taxon>Vertebrata</taxon>
        <taxon>Euteleostomi</taxon>
        <taxon>Actinopterygii</taxon>
        <taxon>Neopterygii</taxon>
        <taxon>Teleostei</taxon>
        <taxon>Anguilliformes</taxon>
        <taxon>Anguillidae</taxon>
        <taxon>Anguilla</taxon>
    </lineage>
</organism>
<name>A0A0E9QJZ1_ANGAN</name>
<feature type="region of interest" description="Disordered" evidence="1">
    <location>
        <begin position="1"/>
        <end position="28"/>
    </location>
</feature>
<evidence type="ECO:0000313" key="2">
    <source>
        <dbReference type="EMBL" id="JAH16388.1"/>
    </source>
</evidence>
<reference evidence="2" key="1">
    <citation type="submission" date="2014-11" db="EMBL/GenBank/DDBJ databases">
        <authorList>
            <person name="Amaro Gonzalez C."/>
        </authorList>
    </citation>
    <scope>NUCLEOTIDE SEQUENCE</scope>
</reference>
<sequence length="28" mass="3046">MVTLAAQNSGALNTDNANPWSTKQKTHF</sequence>
<accession>A0A0E9QJZ1</accession>
<evidence type="ECO:0000256" key="1">
    <source>
        <dbReference type="SAM" id="MobiDB-lite"/>
    </source>
</evidence>
<dbReference type="AlphaFoldDB" id="A0A0E9QJZ1"/>
<protein>
    <submittedName>
        <fullName evidence="2">Uncharacterized protein</fullName>
    </submittedName>
</protein>
<dbReference type="EMBL" id="GBXM01092189">
    <property type="protein sequence ID" value="JAH16388.1"/>
    <property type="molecule type" value="Transcribed_RNA"/>
</dbReference>
<proteinExistence type="predicted"/>